<reference evidence="1 2" key="1">
    <citation type="submission" date="2019-07" db="EMBL/GenBank/DDBJ databases">
        <title>The First High-Quality Draft Genome Sequence of the Causal Agent of the Current Panama Disease Epidemic.</title>
        <authorList>
            <person name="Warmington R.J."/>
            <person name="Kay W."/>
            <person name="Jeffries A."/>
            <person name="Bebber D."/>
            <person name="Moore K."/>
            <person name="Studholme D.J."/>
        </authorList>
    </citation>
    <scope>NUCLEOTIDE SEQUENCE [LARGE SCALE GENOMIC DNA]</scope>
    <source>
        <strain evidence="1 2">TR4</strain>
    </source>
</reference>
<comment type="caution">
    <text evidence="1">The sequence shown here is derived from an EMBL/GenBank/DDBJ whole genome shotgun (WGS) entry which is preliminary data.</text>
</comment>
<dbReference type="AlphaFoldDB" id="A0A5C6SR87"/>
<gene>
    <name evidence="1" type="ORF">FocTR4_00009304</name>
</gene>
<proteinExistence type="predicted"/>
<evidence type="ECO:0000313" key="2">
    <source>
        <dbReference type="Proteomes" id="UP000321331"/>
    </source>
</evidence>
<protein>
    <submittedName>
        <fullName evidence="1">Uncharacterized protein</fullName>
    </submittedName>
</protein>
<evidence type="ECO:0000313" key="1">
    <source>
        <dbReference type="EMBL" id="TXC01233.1"/>
    </source>
</evidence>
<dbReference type="Proteomes" id="UP000321331">
    <property type="component" value="Unassembled WGS sequence"/>
</dbReference>
<organism evidence="1 2">
    <name type="scientific">Fusarium oxysporum f. sp. cubense</name>
    <dbReference type="NCBI Taxonomy" id="61366"/>
    <lineage>
        <taxon>Eukaryota</taxon>
        <taxon>Fungi</taxon>
        <taxon>Dikarya</taxon>
        <taxon>Ascomycota</taxon>
        <taxon>Pezizomycotina</taxon>
        <taxon>Sordariomycetes</taxon>
        <taxon>Hypocreomycetidae</taxon>
        <taxon>Hypocreales</taxon>
        <taxon>Nectriaceae</taxon>
        <taxon>Fusarium</taxon>
        <taxon>Fusarium oxysporum species complex</taxon>
    </lineage>
</organism>
<name>A0A5C6SR87_FUSOC</name>
<dbReference type="EMBL" id="VMNF01000009">
    <property type="protein sequence ID" value="TXC01233.1"/>
    <property type="molecule type" value="Genomic_DNA"/>
</dbReference>
<accession>A0A5C6SR87</accession>
<sequence>MRARVPYQMLGLLVQGTSCRLPTMQMHLHPELMYNEQSLLSKRASTEKKEMGVI</sequence>